<comment type="pathway">
    <text evidence="5">Sulfur metabolism; glutathione metabolism.</text>
</comment>
<dbReference type="InterPro" id="IPR043138">
    <property type="entry name" value="GGT_lsub"/>
</dbReference>
<feature type="binding site" evidence="4">
    <location>
        <begin position="365"/>
        <end position="367"/>
    </location>
    <ligand>
        <name>L-glutamate</name>
        <dbReference type="ChEBI" id="CHEBI:29985"/>
    </ligand>
</feature>
<keyword evidence="2" id="KW-1202">Platelet aggregation activating toxin</keyword>
<dbReference type="FunFam" id="1.10.246.130:FF:000002">
    <property type="entry name" value="glutathione hydrolase 1 proenzyme"/>
    <property type="match status" value="1"/>
</dbReference>
<keyword evidence="2" id="KW-1199">Hemostasis impairing toxin</keyword>
<comment type="catalytic activity">
    <reaction evidence="5">
        <text>an S-substituted glutathione + H2O = an S-substituted L-cysteinylglycine + L-glutamate</text>
        <dbReference type="Rhea" id="RHEA:59468"/>
        <dbReference type="ChEBI" id="CHEBI:15377"/>
        <dbReference type="ChEBI" id="CHEBI:29985"/>
        <dbReference type="ChEBI" id="CHEBI:90779"/>
        <dbReference type="ChEBI" id="CHEBI:143103"/>
        <dbReference type="EC" id="3.4.19.13"/>
    </reaction>
</comment>
<comment type="catalytic activity">
    <reaction evidence="5">
        <text>glutathione + H2O = L-cysteinylglycine + L-glutamate</text>
        <dbReference type="Rhea" id="RHEA:28807"/>
        <dbReference type="ChEBI" id="CHEBI:15377"/>
        <dbReference type="ChEBI" id="CHEBI:29985"/>
        <dbReference type="ChEBI" id="CHEBI:57925"/>
        <dbReference type="ChEBI" id="CHEBI:61694"/>
        <dbReference type="EC" id="3.4.19.13"/>
    </reaction>
</comment>
<dbReference type="SUPFAM" id="SSF56235">
    <property type="entry name" value="N-terminal nucleophile aminohydrolases (Ntn hydrolases)"/>
    <property type="match status" value="1"/>
</dbReference>
<feature type="active site" description="Nucleophile" evidence="3">
    <location>
        <position position="347"/>
    </location>
</feature>
<dbReference type="EMBL" id="GG666468">
    <property type="protein sequence ID" value="EEN67964.1"/>
    <property type="molecule type" value="Genomic_DNA"/>
</dbReference>
<dbReference type="Gene3D" id="3.60.20.40">
    <property type="match status" value="1"/>
</dbReference>
<dbReference type="PANTHER" id="PTHR11686">
    <property type="entry name" value="GAMMA GLUTAMYL TRANSPEPTIDASE"/>
    <property type="match status" value="1"/>
</dbReference>
<dbReference type="Gene3D" id="1.10.246.130">
    <property type="match status" value="1"/>
</dbReference>
<dbReference type="eggNOG" id="KOG2410">
    <property type="taxonomic scope" value="Eukaryota"/>
</dbReference>
<keyword evidence="5" id="KW-0378">Hydrolase</keyword>
<dbReference type="Pfam" id="PF01019">
    <property type="entry name" value="G_glu_transpept"/>
    <property type="match status" value="1"/>
</dbReference>
<dbReference type="FunFam" id="3.60.20.40:FF:000001">
    <property type="entry name" value="Gamma-glutamyltranspeptidase 1"/>
    <property type="match status" value="1"/>
</dbReference>
<evidence type="ECO:0000256" key="4">
    <source>
        <dbReference type="PIRSR" id="PIRSR600101-2"/>
    </source>
</evidence>
<proteinExistence type="inferred from homology"/>
<dbReference type="GO" id="GO:0103068">
    <property type="term" value="F:leukotriene C4 gamma-glutamyl transferase activity"/>
    <property type="evidence" value="ECO:0007669"/>
    <property type="project" value="UniProtKB-EC"/>
</dbReference>
<dbReference type="GO" id="GO:0016020">
    <property type="term" value="C:membrane"/>
    <property type="evidence" value="ECO:0007669"/>
    <property type="project" value="UniProtKB-SubCell"/>
</dbReference>
<dbReference type="UniPathway" id="UPA00204"/>
<sequence length="696" mass="75458">MSKKLTVLAIVAAAVVVVVGLSVGLGIGLTWQARREYRVGDPCEPDGPPVGSGGLYSRAAVATDAGRCSKIGRLSIATENMYQRNFTLSTLGGLAVAVPGEIRAFWEAHQRYGKLPWKDLFQPAIQLAEEGVCIAGSLAGAIEEKTVDMKRPWSGLCDVFCDENNNVLGKNQIMKRPQLAETLRAVADGGADAFYTGDIARNLAKDIQDAGGIITEQDFRDYVAEVTSPLNITLAGGLTVLSPPPPSSGAVLSLILNILDGYQFSPSSVDDTDNQILTYHRIVEAFKFAYAKRTELGDPNFVDIAELIRNMTSDDYAESLRRKITDDTTHDYRYYGPSFVLPEDGGTSHVSVLAPNGDAVSVTSTVNLFFGSKLRSRSTGVILNNLMDDFSSPNLTNYFGVPPSPANFIRPGKRMMSSMNPVVVVDGNGDVRLVTGASGGTKITTATAYVLMHHLWFGLDIGPAVETPRLHHQAVTGPRGHGEEQAVPTRVRGWMTGSRGHGEEQAVPTRVRGWMTGSRGHGEEQAVPTRVRGWMTGSRGHGEEQAVPTRGAYIYNNTPSYLVRGWMTGSRGHGEEQAVPTRVRGWMTGSRGHGEEQAVPTRVRGWMTGSRGHGEEQAVPARVRGWMTGSRGHGEEQAVPTRVRGWMTGSRGHGEEQAVPARGAYIQQYTLLSSQRLDDRIAWTRRGAGRSNQRCV</sequence>
<reference evidence="6" key="1">
    <citation type="journal article" date="2008" name="Nature">
        <title>The amphioxus genome and the evolution of the chordate karyotype.</title>
        <authorList>
            <consortium name="US DOE Joint Genome Institute (JGI-PGF)"/>
            <person name="Putnam N.H."/>
            <person name="Butts T."/>
            <person name="Ferrier D.E.K."/>
            <person name="Furlong R.F."/>
            <person name="Hellsten U."/>
            <person name="Kawashima T."/>
            <person name="Robinson-Rechavi M."/>
            <person name="Shoguchi E."/>
            <person name="Terry A."/>
            <person name="Yu J.-K."/>
            <person name="Benito-Gutierrez E.L."/>
            <person name="Dubchak I."/>
            <person name="Garcia-Fernandez J."/>
            <person name="Gibson-Brown J.J."/>
            <person name="Grigoriev I.V."/>
            <person name="Horton A.C."/>
            <person name="de Jong P.J."/>
            <person name="Jurka J."/>
            <person name="Kapitonov V.V."/>
            <person name="Kohara Y."/>
            <person name="Kuroki Y."/>
            <person name="Lindquist E."/>
            <person name="Lucas S."/>
            <person name="Osoegawa K."/>
            <person name="Pennacchio L.A."/>
            <person name="Salamov A.A."/>
            <person name="Satou Y."/>
            <person name="Sauka-Spengler T."/>
            <person name="Schmutz J."/>
            <person name="Shin-I T."/>
            <person name="Toyoda A."/>
            <person name="Bronner-Fraser M."/>
            <person name="Fujiyama A."/>
            <person name="Holland L.Z."/>
            <person name="Holland P.W.H."/>
            <person name="Satoh N."/>
            <person name="Rokhsar D.S."/>
        </authorList>
    </citation>
    <scope>NUCLEOTIDE SEQUENCE [LARGE SCALE GENOMIC DNA]</scope>
    <source>
        <strain evidence="6">S238N-H82</strain>
        <tissue evidence="6">Testes</tissue>
    </source>
</reference>
<comment type="similarity">
    <text evidence="1">Belongs to the gamma-glutamyltransferase family.</text>
</comment>
<comment type="function">
    <text evidence="5">Cleaves the gamma-glutamyl peptide bond of glutathione and glutathione conjugates.</text>
</comment>
<name>C3XV38_BRAFL</name>
<evidence type="ECO:0000256" key="5">
    <source>
        <dbReference type="RuleBase" id="RU368068"/>
    </source>
</evidence>
<dbReference type="GO" id="GO:0036374">
    <property type="term" value="F:glutathione hydrolase activity"/>
    <property type="evidence" value="ECO:0007669"/>
    <property type="project" value="UniProtKB-UniRule"/>
</dbReference>
<keyword evidence="5" id="KW-0808">Transferase</keyword>
<dbReference type="InterPro" id="IPR000101">
    <property type="entry name" value="GGT_peptidase"/>
</dbReference>
<comment type="catalytic activity">
    <reaction evidence="5">
        <text>an N-terminal (5-L-glutamyl)-[peptide] + an alpha-amino acid = 5-L-glutamyl amino acid + an N-terminal L-alpha-aminoacyl-[peptide]</text>
        <dbReference type="Rhea" id="RHEA:23904"/>
        <dbReference type="Rhea" id="RHEA-COMP:9780"/>
        <dbReference type="Rhea" id="RHEA-COMP:9795"/>
        <dbReference type="ChEBI" id="CHEBI:77644"/>
        <dbReference type="ChEBI" id="CHEBI:78597"/>
        <dbReference type="ChEBI" id="CHEBI:78599"/>
        <dbReference type="ChEBI" id="CHEBI:78608"/>
        <dbReference type="EC" id="2.3.2.2"/>
    </reaction>
</comment>
<accession>C3XV38</accession>
<dbReference type="AlphaFoldDB" id="C3XV38"/>
<comment type="subcellular location">
    <subcellularLocation>
        <location evidence="5">Membrane</location>
        <topology evidence="5">Single-pass type II membrane protein</topology>
    </subcellularLocation>
</comment>
<dbReference type="EC" id="2.3.2.2" evidence="5"/>
<evidence type="ECO:0000256" key="3">
    <source>
        <dbReference type="PIRSR" id="PIRSR600101-1"/>
    </source>
</evidence>
<protein>
    <recommendedName>
        <fullName evidence="5">Glutathione hydrolase</fullName>
        <ecNumber evidence="5">2.3.2.2</ecNumber>
        <ecNumber evidence="5">3.4.19.13</ecNumber>
    </recommendedName>
    <alternativeName>
        <fullName evidence="5">Gamma-glutamyltransferase</fullName>
    </alternativeName>
    <alternativeName>
        <fullName evidence="5">Gamma-glutamyltranspeptidase</fullName>
    </alternativeName>
</protein>
<feature type="binding site" evidence="4">
    <location>
        <position position="389"/>
    </location>
    <ligand>
        <name>L-glutamate</name>
        <dbReference type="ChEBI" id="CHEBI:29985"/>
    </ligand>
</feature>
<dbReference type="GO" id="GO:0006751">
    <property type="term" value="P:glutathione catabolic process"/>
    <property type="evidence" value="ECO:0007669"/>
    <property type="project" value="UniProtKB-UniRule"/>
</dbReference>
<dbReference type="InterPro" id="IPR029055">
    <property type="entry name" value="Ntn_hydrolases_N"/>
</dbReference>
<organism>
    <name type="scientific">Branchiostoma floridae</name>
    <name type="common">Florida lancelet</name>
    <name type="synonym">Amphioxus</name>
    <dbReference type="NCBI Taxonomy" id="7739"/>
    <lineage>
        <taxon>Eukaryota</taxon>
        <taxon>Metazoa</taxon>
        <taxon>Chordata</taxon>
        <taxon>Cephalochordata</taxon>
        <taxon>Leptocardii</taxon>
        <taxon>Amphioxiformes</taxon>
        <taxon>Branchiostomatidae</taxon>
        <taxon>Branchiostoma</taxon>
    </lineage>
</organism>
<keyword evidence="5" id="KW-0012">Acyltransferase</keyword>
<keyword evidence="2" id="KW-0800">Toxin</keyword>
<gene>
    <name evidence="6" type="ORF">BRAFLDRAFT_91839</name>
</gene>
<feature type="binding site" evidence="4">
    <location>
        <position position="440"/>
    </location>
    <ligand>
        <name>L-glutamate</name>
        <dbReference type="ChEBI" id="CHEBI:29985"/>
    </ligand>
</feature>
<evidence type="ECO:0000256" key="2">
    <source>
        <dbReference type="ARBA" id="ARBA00084097"/>
    </source>
</evidence>
<dbReference type="PANTHER" id="PTHR11686:SF9">
    <property type="entry name" value="RE13973P"/>
    <property type="match status" value="1"/>
</dbReference>
<evidence type="ECO:0000256" key="1">
    <source>
        <dbReference type="ARBA" id="ARBA00009381"/>
    </source>
</evidence>
<dbReference type="EC" id="3.4.19.13" evidence="5"/>
<dbReference type="InParanoid" id="C3XV38"/>
<evidence type="ECO:0000313" key="6">
    <source>
        <dbReference type="EMBL" id="EEN67964.1"/>
    </source>
</evidence>
<dbReference type="InterPro" id="IPR043137">
    <property type="entry name" value="GGT_ssub_C"/>
</dbReference>
<dbReference type="PRINTS" id="PR01210">
    <property type="entry name" value="GGTRANSPTASE"/>
</dbReference>
<feature type="binding site" evidence="4">
    <location>
        <begin position="417"/>
        <end position="418"/>
    </location>
    <ligand>
        <name>L-glutamate</name>
        <dbReference type="ChEBI" id="CHEBI:29985"/>
    </ligand>
</feature>